<dbReference type="Proteomes" id="UP000824540">
    <property type="component" value="Unassembled WGS sequence"/>
</dbReference>
<sequence>MKGEIILQTETSSVLVKVMAVYKDTPHAEGSPLEPNPRSVSPSHRLWISYLSLLEGVDVFDFCSGMTSGSGEEGADHGEFMKRLILDQLLEGQCQKYTRSCT</sequence>
<reference evidence="1" key="1">
    <citation type="thesis" date="2021" institute="BYU ScholarsArchive" country="Provo, UT, USA">
        <title>Applications of and Algorithms for Genome Assembly and Genomic Analyses with an Emphasis on Marine Teleosts.</title>
        <authorList>
            <person name="Pickett B.D."/>
        </authorList>
    </citation>
    <scope>NUCLEOTIDE SEQUENCE</scope>
    <source>
        <strain evidence="1">HI-2016</strain>
    </source>
</reference>
<dbReference type="EMBL" id="JAFBMS010000003">
    <property type="protein sequence ID" value="KAG9353968.1"/>
    <property type="molecule type" value="Genomic_DNA"/>
</dbReference>
<name>A0A8T2PRL7_9TELE</name>
<proteinExistence type="predicted"/>
<protein>
    <submittedName>
        <fullName evidence="1">Uncharacterized protein</fullName>
    </submittedName>
</protein>
<keyword evidence="2" id="KW-1185">Reference proteome</keyword>
<accession>A0A8T2PRL7</accession>
<dbReference type="OrthoDB" id="445995at2759"/>
<evidence type="ECO:0000313" key="1">
    <source>
        <dbReference type="EMBL" id="KAG9353968.1"/>
    </source>
</evidence>
<gene>
    <name evidence="1" type="ORF">JZ751_012092</name>
</gene>
<organism evidence="1 2">
    <name type="scientific">Albula glossodonta</name>
    <name type="common">roundjaw bonefish</name>
    <dbReference type="NCBI Taxonomy" id="121402"/>
    <lineage>
        <taxon>Eukaryota</taxon>
        <taxon>Metazoa</taxon>
        <taxon>Chordata</taxon>
        <taxon>Craniata</taxon>
        <taxon>Vertebrata</taxon>
        <taxon>Euteleostomi</taxon>
        <taxon>Actinopterygii</taxon>
        <taxon>Neopterygii</taxon>
        <taxon>Teleostei</taxon>
        <taxon>Albuliformes</taxon>
        <taxon>Albulidae</taxon>
        <taxon>Albula</taxon>
    </lineage>
</organism>
<dbReference type="AlphaFoldDB" id="A0A8T2PRL7"/>
<evidence type="ECO:0000313" key="2">
    <source>
        <dbReference type="Proteomes" id="UP000824540"/>
    </source>
</evidence>
<comment type="caution">
    <text evidence="1">The sequence shown here is derived from an EMBL/GenBank/DDBJ whole genome shotgun (WGS) entry which is preliminary data.</text>
</comment>